<dbReference type="GO" id="GO:0000155">
    <property type="term" value="F:phosphorelay sensor kinase activity"/>
    <property type="evidence" value="ECO:0007669"/>
    <property type="project" value="TreeGrafter"/>
</dbReference>
<comment type="catalytic activity">
    <reaction evidence="1">
        <text>ATP + protein L-histidine = ADP + protein N-phospho-L-histidine.</text>
        <dbReference type="EC" id="2.7.13.3"/>
    </reaction>
</comment>
<dbReference type="InterPro" id="IPR005467">
    <property type="entry name" value="His_kinase_dom"/>
</dbReference>
<keyword evidence="3" id="KW-0597">Phosphoprotein</keyword>
<dbReference type="OrthoDB" id="5486225at2"/>
<dbReference type="EMBL" id="ASRX01000028">
    <property type="protein sequence ID" value="EYF04964.1"/>
    <property type="molecule type" value="Genomic_DNA"/>
</dbReference>
<dbReference type="InterPro" id="IPR004358">
    <property type="entry name" value="Sig_transdc_His_kin-like_C"/>
</dbReference>
<protein>
    <recommendedName>
        <fullName evidence="2">histidine kinase</fullName>
        <ecNumber evidence="2">2.7.13.3</ecNumber>
    </recommendedName>
</protein>
<evidence type="ECO:0000259" key="4">
    <source>
        <dbReference type="PROSITE" id="PS50109"/>
    </source>
</evidence>
<dbReference type="SMART" id="SM00065">
    <property type="entry name" value="GAF"/>
    <property type="match status" value="1"/>
</dbReference>
<dbReference type="PANTHER" id="PTHR43547">
    <property type="entry name" value="TWO-COMPONENT HISTIDINE KINASE"/>
    <property type="match status" value="1"/>
</dbReference>
<proteinExistence type="predicted"/>
<comment type="caution">
    <text evidence="5">The sequence shown here is derived from an EMBL/GenBank/DDBJ whole genome shotgun (WGS) entry which is preliminary data.</text>
</comment>
<dbReference type="InterPro" id="IPR036890">
    <property type="entry name" value="HATPase_C_sf"/>
</dbReference>
<dbReference type="SUPFAM" id="SSF55874">
    <property type="entry name" value="ATPase domain of HSP90 chaperone/DNA topoisomerase II/histidine kinase"/>
    <property type="match status" value="1"/>
</dbReference>
<dbReference type="PROSITE" id="PS50109">
    <property type="entry name" value="HIS_KIN"/>
    <property type="match status" value="1"/>
</dbReference>
<keyword evidence="6" id="KW-1185">Reference proteome</keyword>
<dbReference type="InterPro" id="IPR003018">
    <property type="entry name" value="GAF"/>
</dbReference>
<dbReference type="PANTHER" id="PTHR43547:SF2">
    <property type="entry name" value="HYBRID SIGNAL TRANSDUCTION HISTIDINE KINASE C"/>
    <property type="match status" value="1"/>
</dbReference>
<dbReference type="EC" id="2.7.13.3" evidence="2"/>
<dbReference type="PRINTS" id="PR00344">
    <property type="entry name" value="BCTRLSENSOR"/>
</dbReference>
<dbReference type="SMART" id="SM00387">
    <property type="entry name" value="HATPase_c"/>
    <property type="match status" value="1"/>
</dbReference>
<dbReference type="Proteomes" id="UP000019678">
    <property type="component" value="Unassembled WGS sequence"/>
</dbReference>
<evidence type="ECO:0000256" key="2">
    <source>
        <dbReference type="ARBA" id="ARBA00012438"/>
    </source>
</evidence>
<organism evidence="5 6">
    <name type="scientific">Chondromyces apiculatus DSM 436</name>
    <dbReference type="NCBI Taxonomy" id="1192034"/>
    <lineage>
        <taxon>Bacteria</taxon>
        <taxon>Pseudomonadati</taxon>
        <taxon>Myxococcota</taxon>
        <taxon>Polyangia</taxon>
        <taxon>Polyangiales</taxon>
        <taxon>Polyangiaceae</taxon>
        <taxon>Chondromyces</taxon>
    </lineage>
</organism>
<reference evidence="5 6" key="1">
    <citation type="submission" date="2013-05" db="EMBL/GenBank/DDBJ databases">
        <title>Genome assembly of Chondromyces apiculatus DSM 436.</title>
        <authorList>
            <person name="Sharma G."/>
            <person name="Khatri I."/>
            <person name="Kaur C."/>
            <person name="Mayilraj S."/>
            <person name="Subramanian S."/>
        </authorList>
    </citation>
    <scope>NUCLEOTIDE SEQUENCE [LARGE SCALE GENOMIC DNA]</scope>
    <source>
        <strain evidence="5 6">DSM 436</strain>
    </source>
</reference>
<evidence type="ECO:0000256" key="3">
    <source>
        <dbReference type="ARBA" id="ARBA00022553"/>
    </source>
</evidence>
<dbReference type="eggNOG" id="COG4191">
    <property type="taxonomic scope" value="Bacteria"/>
</dbReference>
<evidence type="ECO:0000256" key="1">
    <source>
        <dbReference type="ARBA" id="ARBA00000085"/>
    </source>
</evidence>
<feature type="domain" description="Histidine kinase" evidence="4">
    <location>
        <begin position="267"/>
        <end position="477"/>
    </location>
</feature>
<gene>
    <name evidence="5" type="ORF">CAP_3775</name>
</gene>
<dbReference type="InterPro" id="IPR029016">
    <property type="entry name" value="GAF-like_dom_sf"/>
</dbReference>
<dbReference type="Pfam" id="PF02518">
    <property type="entry name" value="HATPase_c"/>
    <property type="match status" value="1"/>
</dbReference>
<dbReference type="RefSeq" id="WP_081865049.1">
    <property type="nucleotide sequence ID" value="NZ_ASRX01000028.1"/>
</dbReference>
<dbReference type="Gene3D" id="3.30.450.40">
    <property type="match status" value="1"/>
</dbReference>
<name>A0A017T6W6_9BACT</name>
<dbReference type="STRING" id="1192034.CAP_3775"/>
<dbReference type="AlphaFoldDB" id="A0A017T6W6"/>
<evidence type="ECO:0000313" key="5">
    <source>
        <dbReference type="EMBL" id="EYF04964.1"/>
    </source>
</evidence>
<sequence>MVGPAADTSKREAAAPGEMMPDVRVFPPGFLEALQTISAEIVPQRLHAALARVLVQHAGAERGVLLGAGQGAPVVLDWAVAEGMSDRRGPAAPVGMAALVCRTREQVVFADAVREQAFALDPYFAVNPARSVLCLPLERGGEVRGAIYLEHSRMEGLFTPERVALLVALGAQGAVALENAARYEALGRDATERARELEEVHRRLVDVAHQEGMAEVASVVLHNVGNALTGVNLAAQLLADRIDLMPVDRLQKSMGLVTENAANLGHFLQHDERGKLLVTFLPKLADRLSRDRAELLGGVETLLGNVEQINAIVAAQQSYTHGTRGLEMVELGELVEEALRMHAAALQRHKIEVTRAISSVPAAPIERHRILQILVNLVSNAKDALVGSPVEPRQLRISAFLSGPEHARVVVEDSGVGVEPEDVNRVFQLGYSTKAGSRGLGLHWAEGAARAMGGSLTVESRGLGQGASFTLEIPLMFGGGRDSDPGSAGFGG</sequence>
<dbReference type="Pfam" id="PF01590">
    <property type="entry name" value="GAF"/>
    <property type="match status" value="1"/>
</dbReference>
<dbReference type="SUPFAM" id="SSF55781">
    <property type="entry name" value="GAF domain-like"/>
    <property type="match status" value="1"/>
</dbReference>
<accession>A0A017T6W6</accession>
<dbReference type="Gene3D" id="3.30.565.10">
    <property type="entry name" value="Histidine kinase-like ATPase, C-terminal domain"/>
    <property type="match status" value="1"/>
</dbReference>
<evidence type="ECO:0000313" key="6">
    <source>
        <dbReference type="Proteomes" id="UP000019678"/>
    </source>
</evidence>
<dbReference type="InterPro" id="IPR003594">
    <property type="entry name" value="HATPase_dom"/>
</dbReference>